<accession>A0ACB0FHD1</accession>
<dbReference type="EMBL" id="OX596091">
    <property type="protein sequence ID" value="CAI9712134.1"/>
    <property type="molecule type" value="Genomic_DNA"/>
</dbReference>
<organism evidence="1 2">
    <name type="scientific">Rangifer tarandus platyrhynchus</name>
    <name type="common">Svalbard reindeer</name>
    <dbReference type="NCBI Taxonomy" id="3082113"/>
    <lineage>
        <taxon>Eukaryota</taxon>
        <taxon>Metazoa</taxon>
        <taxon>Chordata</taxon>
        <taxon>Craniata</taxon>
        <taxon>Vertebrata</taxon>
        <taxon>Euteleostomi</taxon>
        <taxon>Mammalia</taxon>
        <taxon>Eutheria</taxon>
        <taxon>Laurasiatheria</taxon>
        <taxon>Artiodactyla</taxon>
        <taxon>Ruminantia</taxon>
        <taxon>Pecora</taxon>
        <taxon>Cervidae</taxon>
        <taxon>Odocoileinae</taxon>
        <taxon>Rangifer</taxon>
    </lineage>
</organism>
<evidence type="ECO:0000313" key="1">
    <source>
        <dbReference type="EMBL" id="CAI9712134.1"/>
    </source>
</evidence>
<sequence>MTRGAWMCRQYDDGLKIWLAAPRENEKPFVDSERAQKWRLSLASLLFFTVLLSDHLWFCAEAKLTRARDKEQQQQQQRQQRQRQEQRQRQRQHEPSWPALLASMGEPSPAAQAHRLLSASPSPTLPPSPGGGGKGGRGSDSRGKALLPGNSARPAWRLETCYPQGASSGQCFTVESADAVCARNWSRGAAARGEQRQQTRGPPQPAPLWNLSDFYLSFCNSYTLWELFSGLSSPNTLNCSLDVVLKEGGEMTTCRQCVEAYQDYDHHAQEKYEEFESVLHKYLQSEEYSVKSCPEDCKECAALEFSDIFIESMELNMAISLSIFFKNVVFLLSGEGEEAESKVPSAFELELVDEANVAGAEIRQAELGRPEDCELCSVNGSTVALGKKRHSKVLYLDKNGHMEAGVLLQQGSMPKFSQVVPMLLVQRPCLRTAGEKEEWSRHACVVLGS</sequence>
<gene>
    <name evidence="1" type="ORF">MRATA1EN3_LOCUS23347</name>
</gene>
<name>A0ACB0FHD1_RANTA</name>
<proteinExistence type="predicted"/>
<protein>
    <submittedName>
        <fullName evidence="1">Uncharacterized protein</fullName>
    </submittedName>
</protein>
<reference evidence="1" key="1">
    <citation type="submission" date="2023-05" db="EMBL/GenBank/DDBJ databases">
        <authorList>
            <consortium name="ELIXIR-Norway"/>
        </authorList>
    </citation>
    <scope>NUCLEOTIDE SEQUENCE</scope>
</reference>
<dbReference type="Proteomes" id="UP001162501">
    <property type="component" value="Chromosome 7"/>
</dbReference>
<evidence type="ECO:0000313" key="2">
    <source>
        <dbReference type="Proteomes" id="UP001162501"/>
    </source>
</evidence>